<accession>A0ABV1E5A4</accession>
<evidence type="ECO:0000313" key="1">
    <source>
        <dbReference type="EMBL" id="MEQ2441842.1"/>
    </source>
</evidence>
<comment type="caution">
    <text evidence="1">The sequence shown here is derived from an EMBL/GenBank/DDBJ whole genome shotgun (WGS) entry which is preliminary data.</text>
</comment>
<gene>
    <name evidence="1" type="ORF">WMO26_13535</name>
</gene>
<evidence type="ECO:0000313" key="2">
    <source>
        <dbReference type="Proteomes" id="UP001489509"/>
    </source>
</evidence>
<dbReference type="RefSeq" id="WP_349221147.1">
    <property type="nucleotide sequence ID" value="NZ_JBBMFD010000063.1"/>
</dbReference>
<organism evidence="1 2">
    <name type="scientific">Solibaculum intestinale</name>
    <dbReference type="NCBI Taxonomy" id="3133165"/>
    <lineage>
        <taxon>Bacteria</taxon>
        <taxon>Bacillati</taxon>
        <taxon>Bacillota</taxon>
        <taxon>Clostridia</taxon>
        <taxon>Eubacteriales</taxon>
        <taxon>Oscillospiraceae</taxon>
        <taxon>Solibaculum</taxon>
    </lineage>
</organism>
<proteinExistence type="predicted"/>
<dbReference type="Proteomes" id="UP001489509">
    <property type="component" value="Unassembled WGS sequence"/>
</dbReference>
<protein>
    <recommendedName>
        <fullName evidence="3">DUF2479 domain-containing protein</fullName>
    </recommendedName>
</protein>
<feature type="non-terminal residue" evidence="1">
    <location>
        <position position="1"/>
    </location>
</feature>
<evidence type="ECO:0008006" key="3">
    <source>
        <dbReference type="Google" id="ProtNLM"/>
    </source>
</evidence>
<feature type="non-terminal residue" evidence="1">
    <location>
        <position position="419"/>
    </location>
</feature>
<dbReference type="EMBL" id="JBBMFD010000063">
    <property type="protein sequence ID" value="MEQ2441842.1"/>
    <property type="molecule type" value="Genomic_DNA"/>
</dbReference>
<sequence length="419" mass="44657">CTCTIRFRAANGRHYQTMPLTDPVSFLLPQALMVAGELLVYLDAREGYTVHRTEPAALRVEDSPDWCGAVGLAPDPYEGLIEASLQDFAGALDELHTDIGDVSQLRDDMTTMASQVTADKSLAEAAASQAKTDAQAVNRQAQEVTAAHTDVQTWAAQVSADKAVAQTAANTAKDDAQSALESRNIVETAAAQVQTNADLVAQNTEAVTQAAAQVAQDKTAVEEASADVSREIADFNGKLDAGAVSADMVEFLDLERHSENLFDPSQPIASGQVYGESGQLTANANYDSTTEYIYAGHVAGHTVYASDSIRTLLEYDESRQLLVHTAYVNGAVGKQLTANTQYLKISIPAGQAERFVVRADSPVTEYIPYQNTYTLSDEVDISPSVAKDISEPIGCGMNVLAPDLSWDTGILTDTGASNP</sequence>
<reference evidence="1 2" key="1">
    <citation type="submission" date="2024-03" db="EMBL/GenBank/DDBJ databases">
        <title>Human intestinal bacterial collection.</title>
        <authorList>
            <person name="Pauvert C."/>
            <person name="Hitch T.C.A."/>
            <person name="Clavel T."/>
        </authorList>
    </citation>
    <scope>NUCLEOTIDE SEQUENCE [LARGE SCALE GENOMIC DNA]</scope>
    <source>
        <strain evidence="1 2">CLA-JM-H44</strain>
    </source>
</reference>
<keyword evidence="2" id="KW-1185">Reference proteome</keyword>
<name>A0ABV1E5A4_9FIRM</name>